<organism evidence="3 4">
    <name type="scientific">Roseomonas alba</name>
    <dbReference type="NCBI Taxonomy" id="2846776"/>
    <lineage>
        <taxon>Bacteria</taxon>
        <taxon>Pseudomonadati</taxon>
        <taxon>Pseudomonadota</taxon>
        <taxon>Alphaproteobacteria</taxon>
        <taxon>Acetobacterales</taxon>
        <taxon>Roseomonadaceae</taxon>
        <taxon>Roseomonas</taxon>
    </lineage>
</organism>
<proteinExistence type="predicted"/>
<feature type="signal peptide" evidence="2">
    <location>
        <begin position="1"/>
        <end position="22"/>
    </location>
</feature>
<name>A0ABS7A728_9PROT</name>
<reference evidence="3 4" key="1">
    <citation type="submission" date="2021-07" db="EMBL/GenBank/DDBJ databases">
        <authorList>
            <person name="So Y."/>
        </authorList>
    </citation>
    <scope>NUCLEOTIDE SEQUENCE [LARGE SCALE GENOMIC DNA]</scope>
    <source>
        <strain evidence="3 4">HJA6</strain>
    </source>
</reference>
<accession>A0ABS7A728</accession>
<feature type="compositionally biased region" description="Low complexity" evidence="1">
    <location>
        <begin position="130"/>
        <end position="139"/>
    </location>
</feature>
<feature type="compositionally biased region" description="Basic and acidic residues" evidence="1">
    <location>
        <begin position="140"/>
        <end position="154"/>
    </location>
</feature>
<dbReference type="InterPro" id="IPR036770">
    <property type="entry name" value="Ankyrin_rpt-contain_sf"/>
</dbReference>
<comment type="caution">
    <text evidence="3">The sequence shown here is derived from an EMBL/GenBank/DDBJ whole genome shotgun (WGS) entry which is preliminary data.</text>
</comment>
<evidence type="ECO:0000313" key="4">
    <source>
        <dbReference type="Proteomes" id="UP001196565"/>
    </source>
</evidence>
<dbReference type="SUPFAM" id="SSF48403">
    <property type="entry name" value="Ankyrin repeat"/>
    <property type="match status" value="1"/>
</dbReference>
<dbReference type="EMBL" id="JAHYBZ010000003">
    <property type="protein sequence ID" value="MBW6398111.1"/>
    <property type="molecule type" value="Genomic_DNA"/>
</dbReference>
<feature type="chain" id="PRO_5045364813" evidence="2">
    <location>
        <begin position="23"/>
        <end position="209"/>
    </location>
</feature>
<dbReference type="Gene3D" id="1.25.40.20">
    <property type="entry name" value="Ankyrin repeat-containing domain"/>
    <property type="match status" value="1"/>
</dbReference>
<gene>
    <name evidence="3" type="ORF">KPL78_09655</name>
</gene>
<feature type="region of interest" description="Disordered" evidence="1">
    <location>
        <begin position="17"/>
        <end position="52"/>
    </location>
</feature>
<dbReference type="Proteomes" id="UP001196565">
    <property type="component" value="Unassembled WGS sequence"/>
</dbReference>
<evidence type="ECO:0000256" key="2">
    <source>
        <dbReference type="SAM" id="SignalP"/>
    </source>
</evidence>
<sequence length="209" mass="21647">MRRILLVAPLALTLMPGGPARAQFSGPPPDQPRTAARPPPALPGIAARRAPEPIPGDPNANLSPTAALFDAITRGDLPAARDAVNRGASLDERNVLGLTAIDAAVDQGRNEILFFLLSARGAVRGPSAPPEASLSPAQRAARDRAARAEAERAARAATVGRGGPRGPAPQSRPRLFANDGGAPRPEMGFLGFDAGRGAATEAERRSRRS</sequence>
<feature type="compositionally biased region" description="Pro residues" evidence="1">
    <location>
        <begin position="26"/>
        <end position="42"/>
    </location>
</feature>
<keyword evidence="4" id="KW-1185">Reference proteome</keyword>
<keyword evidence="2" id="KW-0732">Signal</keyword>
<evidence type="ECO:0000313" key="3">
    <source>
        <dbReference type="EMBL" id="MBW6398111.1"/>
    </source>
</evidence>
<protein>
    <submittedName>
        <fullName evidence="3">Ankyrin repeat domain-containing protein</fullName>
    </submittedName>
</protein>
<evidence type="ECO:0000256" key="1">
    <source>
        <dbReference type="SAM" id="MobiDB-lite"/>
    </source>
</evidence>
<feature type="region of interest" description="Disordered" evidence="1">
    <location>
        <begin position="124"/>
        <end position="209"/>
    </location>
</feature>
<dbReference type="RefSeq" id="WP_219762729.1">
    <property type="nucleotide sequence ID" value="NZ_JAHYBZ010000003.1"/>
</dbReference>